<name>A0A086TCQ7_HAPC1</name>
<reference evidence="15" key="1">
    <citation type="journal article" date="2014" name="Genome Announc.">
        <title>Genome sequence and annotation of Acremonium chrysogenum, producer of the beta-lactam antibiotic cephalosporin C.</title>
        <authorList>
            <person name="Terfehr D."/>
            <person name="Dahlmann T.A."/>
            <person name="Specht T."/>
            <person name="Zadra I."/>
            <person name="Kuernsteiner H."/>
            <person name="Kueck U."/>
        </authorList>
    </citation>
    <scope>NUCLEOTIDE SEQUENCE [LARGE SCALE GENOMIC DNA]</scope>
    <source>
        <strain evidence="15">ATCC 11550 / CBS 779.69 / DSM 880 / IAM 14645 / JCM 23072 / IMI 49137</strain>
    </source>
</reference>
<keyword evidence="15" id="KW-1185">Reference proteome</keyword>
<evidence type="ECO:0000256" key="7">
    <source>
        <dbReference type="ARBA" id="ARBA00052591"/>
    </source>
</evidence>
<dbReference type="Pfam" id="PF00390">
    <property type="entry name" value="malic"/>
    <property type="match status" value="1"/>
</dbReference>
<keyword evidence="3 10" id="KW-0479">Metal-binding</keyword>
<dbReference type="GO" id="GO:0006108">
    <property type="term" value="P:malate metabolic process"/>
    <property type="evidence" value="ECO:0007669"/>
    <property type="project" value="TreeGrafter"/>
</dbReference>
<dbReference type="SUPFAM" id="SSF51735">
    <property type="entry name" value="NAD(P)-binding Rossmann-fold domains"/>
    <property type="match status" value="1"/>
</dbReference>
<dbReference type="NCBIfam" id="NF010052">
    <property type="entry name" value="PRK13529.1"/>
    <property type="match status" value="1"/>
</dbReference>
<evidence type="ECO:0000256" key="3">
    <source>
        <dbReference type="ARBA" id="ARBA00022723"/>
    </source>
</evidence>
<feature type="active site" description="Proton donor" evidence="8">
    <location>
        <position position="115"/>
    </location>
</feature>
<evidence type="ECO:0000313" key="14">
    <source>
        <dbReference type="EMBL" id="KFH47139.1"/>
    </source>
</evidence>
<accession>A0A086TCQ7</accession>
<evidence type="ECO:0000256" key="1">
    <source>
        <dbReference type="ARBA" id="ARBA00001936"/>
    </source>
</evidence>
<dbReference type="InterPro" id="IPR036291">
    <property type="entry name" value="NAD(P)-bd_dom_sf"/>
</dbReference>
<dbReference type="Gene3D" id="3.40.50.10380">
    <property type="entry name" value="Malic enzyme, N-terminal domain"/>
    <property type="match status" value="1"/>
</dbReference>
<protein>
    <recommendedName>
        <fullName evidence="11">Malic enzyme</fullName>
    </recommendedName>
</protein>
<dbReference type="PANTHER" id="PTHR23406">
    <property type="entry name" value="MALIC ENZYME-RELATED"/>
    <property type="match status" value="1"/>
</dbReference>
<feature type="active site" description="Proton acceptor" evidence="8">
    <location>
        <position position="187"/>
    </location>
</feature>
<dbReference type="PANTHER" id="PTHR23406:SF34">
    <property type="entry name" value="NAD-DEPENDENT MALIC ENZYME, MITOCHONDRIAL"/>
    <property type="match status" value="1"/>
</dbReference>
<evidence type="ECO:0000256" key="6">
    <source>
        <dbReference type="ARBA" id="ARBA00050168"/>
    </source>
</evidence>
<dbReference type="EMBL" id="JPKY01000012">
    <property type="protein sequence ID" value="KFH47139.1"/>
    <property type="molecule type" value="Genomic_DNA"/>
</dbReference>
<feature type="binding site" evidence="10">
    <location>
        <position position="282"/>
    </location>
    <ligand>
        <name>a divalent metal cation</name>
        <dbReference type="ChEBI" id="CHEBI:60240"/>
    </ligand>
</feature>
<dbReference type="CDD" id="cd05312">
    <property type="entry name" value="NAD_bind_1_malic_enz"/>
    <property type="match status" value="1"/>
</dbReference>
<dbReference type="InterPro" id="IPR015884">
    <property type="entry name" value="Malic_enzyme_CS"/>
</dbReference>
<dbReference type="GO" id="GO:0006520">
    <property type="term" value="P:amino acid metabolic process"/>
    <property type="evidence" value="ECO:0007669"/>
    <property type="project" value="EnsemblFungi"/>
</dbReference>
<dbReference type="OrthoDB" id="5365701at2759"/>
<comment type="cofactor">
    <cofactor evidence="1">
        <name>Mn(2+)</name>
        <dbReference type="ChEBI" id="CHEBI:29035"/>
    </cofactor>
</comment>
<dbReference type="GO" id="GO:0051287">
    <property type="term" value="F:NAD binding"/>
    <property type="evidence" value="ECO:0007669"/>
    <property type="project" value="InterPro"/>
</dbReference>
<evidence type="ECO:0000259" key="12">
    <source>
        <dbReference type="SMART" id="SM00919"/>
    </source>
</evidence>
<dbReference type="PRINTS" id="PR00072">
    <property type="entry name" value="MALOXRDTASE"/>
</dbReference>
<dbReference type="GO" id="GO:0004471">
    <property type="term" value="F:malate dehydrogenase (decarboxylating) (NAD+) activity"/>
    <property type="evidence" value="ECO:0007669"/>
    <property type="project" value="TreeGrafter"/>
</dbReference>
<dbReference type="Proteomes" id="UP000029964">
    <property type="component" value="Unassembled WGS sequence"/>
</dbReference>
<evidence type="ECO:0000256" key="2">
    <source>
        <dbReference type="ARBA" id="ARBA00008785"/>
    </source>
</evidence>
<feature type="domain" description="Malic enzyme NAD-binding" evidence="12">
    <location>
        <begin position="283"/>
        <end position="544"/>
    </location>
</feature>
<dbReference type="InterPro" id="IPR012301">
    <property type="entry name" value="Malic_N_dom"/>
</dbReference>
<keyword evidence="5" id="KW-0520">NAD</keyword>
<proteinExistence type="inferred from homology"/>
<comment type="caution">
    <text evidence="14">The sequence shown here is derived from an EMBL/GenBank/DDBJ whole genome shotgun (WGS) entry which is preliminary data.</text>
</comment>
<sequence length="605" mass="66563">MPSNMKSSKFSHLPLSTSGPVDCALTGTALLNTPYLNKGSAFPPEERRQFKLTGLLPQGAQTLEQQTKRAYQQYSSRPDNLSKNTFLTSLKDQNEVLYYKKLLQDHLSEMLSVVYTPTEGDAIQNYSRLFRRPEGCYLNINDQDRIFSDMAQWGQPDDIDYIVVSDGEEILGIGDQGVGGILISVAKLVLTTLCAGIHPSRSLPVVLDCGTDNRDLLDDDLYLGLREKRVRGRKYDEFVDEFVRAARKLYPKAYIHFEDFGLSNARRILEQYRPKMPCFNDDVQGTGCVTLAAIMAGLQISGQKLSDVRMVIFGAGSAGVGIADQVRDAIATEGNISRQEAAKQTWLIDKLGLLTTESDAAEAQKAYLKDASDWSGKETGLQSVVESVHPHVLIGTSTVPGAFTEPIIRAMGKHTSRPIILPLSNPTRLHEAKPSDLLKWTDGKALVATGSPFEPISGPWGKDGEEVTIQIAECNNSVVFPGIGLGCVLSRASRLTDRMLVAAVQGLASLSPTKNDPRAPLLPDVVEVRNVSVRIARCVIRAAVEEGVATEEGIPDEDEELDEWIREQMWDPVYRPLKLVEMEGATRSARGELRKSGSVIRNFVL</sequence>
<evidence type="ECO:0000256" key="4">
    <source>
        <dbReference type="ARBA" id="ARBA00023002"/>
    </source>
</evidence>
<comment type="catalytic activity">
    <reaction evidence="7">
        <text>(S)-malate + NAD(+) = pyruvate + CO2 + NADH</text>
        <dbReference type="Rhea" id="RHEA:12653"/>
        <dbReference type="ChEBI" id="CHEBI:15361"/>
        <dbReference type="ChEBI" id="CHEBI:15589"/>
        <dbReference type="ChEBI" id="CHEBI:16526"/>
        <dbReference type="ChEBI" id="CHEBI:57540"/>
        <dbReference type="ChEBI" id="CHEBI:57945"/>
        <dbReference type="EC" id="1.1.1.38"/>
    </reaction>
</comment>
<dbReference type="PROSITE" id="PS00331">
    <property type="entry name" value="MALIC_ENZYMES"/>
    <property type="match status" value="1"/>
</dbReference>
<feature type="binding site" evidence="9">
    <location>
        <position position="425"/>
    </location>
    <ligand>
        <name>(S)-malate</name>
        <dbReference type="ChEBI" id="CHEBI:15589"/>
    </ligand>
</feature>
<dbReference type="HOGENOM" id="CLU_011405_5_2_1"/>
<comment type="similarity">
    <text evidence="2 11">Belongs to the malic enzymes family.</text>
</comment>
<evidence type="ECO:0000256" key="9">
    <source>
        <dbReference type="PIRSR" id="PIRSR000106-2"/>
    </source>
</evidence>
<dbReference type="FunFam" id="3.40.50.720:FF:000055">
    <property type="entry name" value="NAD-dependent malic enzyme"/>
    <property type="match status" value="1"/>
</dbReference>
<dbReference type="GO" id="GO:0005829">
    <property type="term" value="C:cytosol"/>
    <property type="evidence" value="ECO:0007669"/>
    <property type="project" value="TreeGrafter"/>
</dbReference>
<dbReference type="FunFam" id="3.40.50.10380:FF:000001">
    <property type="entry name" value="NAD-dependent malic enzyme"/>
    <property type="match status" value="1"/>
</dbReference>
<dbReference type="PIRSF" id="PIRSF000106">
    <property type="entry name" value="ME"/>
    <property type="match status" value="1"/>
</dbReference>
<keyword evidence="4 11" id="KW-0560">Oxidoreductase</keyword>
<dbReference type="GO" id="GO:0046872">
    <property type="term" value="F:metal ion binding"/>
    <property type="evidence" value="ECO:0007669"/>
    <property type="project" value="UniProtKB-KW"/>
</dbReference>
<dbReference type="SMART" id="SM01274">
    <property type="entry name" value="malic"/>
    <property type="match status" value="1"/>
</dbReference>
<dbReference type="InterPro" id="IPR046346">
    <property type="entry name" value="Aminoacid_DH-like_N_sf"/>
</dbReference>
<evidence type="ECO:0000256" key="8">
    <source>
        <dbReference type="PIRSR" id="PIRSR000106-1"/>
    </source>
</evidence>
<evidence type="ECO:0000256" key="11">
    <source>
        <dbReference type="RuleBase" id="RU003426"/>
    </source>
</evidence>
<dbReference type="AlphaFoldDB" id="A0A086TCQ7"/>
<dbReference type="Gene3D" id="3.40.50.720">
    <property type="entry name" value="NAD(P)-binding Rossmann-like Domain"/>
    <property type="match status" value="1"/>
</dbReference>
<dbReference type="STRING" id="857340.A0A086TCQ7"/>
<dbReference type="InterPro" id="IPR012302">
    <property type="entry name" value="Malic_NAD-bd"/>
</dbReference>
<feature type="binding site" evidence="9">
    <location>
        <position position="475"/>
    </location>
    <ligand>
        <name>(S)-malate</name>
        <dbReference type="ChEBI" id="CHEBI:15589"/>
    </ligand>
</feature>
<evidence type="ECO:0000256" key="5">
    <source>
        <dbReference type="ARBA" id="ARBA00023027"/>
    </source>
</evidence>
<dbReference type="GO" id="GO:0005739">
    <property type="term" value="C:mitochondrion"/>
    <property type="evidence" value="ECO:0007669"/>
    <property type="project" value="EnsemblFungi"/>
</dbReference>
<dbReference type="InterPro" id="IPR037062">
    <property type="entry name" value="Malic_N_dom_sf"/>
</dbReference>
<evidence type="ECO:0000313" key="15">
    <source>
        <dbReference type="Proteomes" id="UP000029964"/>
    </source>
</evidence>
<dbReference type="SUPFAM" id="SSF53223">
    <property type="entry name" value="Aminoacid dehydrogenase-like, N-terminal domain"/>
    <property type="match status" value="1"/>
</dbReference>
<feature type="domain" description="Malic enzyme N-terminal" evidence="13">
    <location>
        <begin position="91"/>
        <end position="273"/>
    </location>
</feature>
<dbReference type="Pfam" id="PF03949">
    <property type="entry name" value="Malic_M"/>
    <property type="match status" value="1"/>
</dbReference>
<comment type="catalytic activity">
    <reaction evidence="6">
        <text>oxaloacetate + H(+) = pyruvate + CO2</text>
        <dbReference type="Rhea" id="RHEA:15641"/>
        <dbReference type="ChEBI" id="CHEBI:15361"/>
        <dbReference type="ChEBI" id="CHEBI:15378"/>
        <dbReference type="ChEBI" id="CHEBI:16452"/>
        <dbReference type="ChEBI" id="CHEBI:16526"/>
        <dbReference type="EC" id="1.1.1.38"/>
    </reaction>
</comment>
<evidence type="ECO:0000259" key="13">
    <source>
        <dbReference type="SMART" id="SM01274"/>
    </source>
</evidence>
<feature type="binding site" evidence="10">
    <location>
        <position position="259"/>
    </location>
    <ligand>
        <name>a divalent metal cation</name>
        <dbReference type="ChEBI" id="CHEBI:60240"/>
    </ligand>
</feature>
<dbReference type="SMART" id="SM00919">
    <property type="entry name" value="Malic_M"/>
    <property type="match status" value="1"/>
</dbReference>
<feature type="binding site" evidence="10">
    <location>
        <position position="258"/>
    </location>
    <ligand>
        <name>a divalent metal cation</name>
        <dbReference type="ChEBI" id="CHEBI:60240"/>
    </ligand>
</feature>
<evidence type="ECO:0000256" key="10">
    <source>
        <dbReference type="PIRSR" id="PIRSR000106-3"/>
    </source>
</evidence>
<comment type="cofactor">
    <cofactor evidence="10">
        <name>Mg(2+)</name>
        <dbReference type="ChEBI" id="CHEBI:18420"/>
    </cofactor>
    <cofactor evidence="10">
        <name>Mn(2+)</name>
        <dbReference type="ChEBI" id="CHEBI:29035"/>
    </cofactor>
    <text evidence="10">Divalent metal cations. Prefers magnesium or manganese.</text>
</comment>
<gene>
    <name evidence="14" type="ORF">ACRE_020450</name>
</gene>
<dbReference type="InterPro" id="IPR001891">
    <property type="entry name" value="Malic_OxRdtase"/>
</dbReference>
<organism evidence="14 15">
    <name type="scientific">Hapsidospora chrysogenum (strain ATCC 11550 / CBS 779.69 / DSM 880 / IAM 14645 / JCM 23072 / IMI 49137)</name>
    <name type="common">Acremonium chrysogenum</name>
    <dbReference type="NCBI Taxonomy" id="857340"/>
    <lineage>
        <taxon>Eukaryota</taxon>
        <taxon>Fungi</taxon>
        <taxon>Dikarya</taxon>
        <taxon>Ascomycota</taxon>
        <taxon>Pezizomycotina</taxon>
        <taxon>Sordariomycetes</taxon>
        <taxon>Hypocreomycetidae</taxon>
        <taxon>Hypocreales</taxon>
        <taxon>Bionectriaceae</taxon>
        <taxon>Hapsidospora</taxon>
    </lineage>
</organism>